<dbReference type="PANTHER" id="PTHR30570:SF1">
    <property type="entry name" value="PHOSPHATE-BINDING PROTEIN PSTS"/>
    <property type="match status" value="1"/>
</dbReference>
<keyword evidence="6" id="KW-0732">Signal</keyword>
<evidence type="ECO:0000256" key="3">
    <source>
        <dbReference type="ARBA" id="ARBA00008725"/>
    </source>
</evidence>
<feature type="transmembrane region" description="Helical" evidence="9">
    <location>
        <begin position="98"/>
        <end position="116"/>
    </location>
</feature>
<gene>
    <name evidence="11" type="ORF">C1I60_10755</name>
</gene>
<accession>A0A4U2PWC0</accession>
<proteinExistence type="inferred from homology"/>
<keyword evidence="7" id="KW-0564">Palmitate</keyword>
<evidence type="ECO:0000256" key="6">
    <source>
        <dbReference type="ARBA" id="ARBA00022729"/>
    </source>
</evidence>
<dbReference type="InterPro" id="IPR050811">
    <property type="entry name" value="Phosphate_ABC_transporter"/>
</dbReference>
<keyword evidence="5" id="KW-0813">Transport</keyword>
<keyword evidence="5" id="KW-0592">Phosphate transport</keyword>
<evidence type="ECO:0000256" key="2">
    <source>
        <dbReference type="ARBA" id="ARBA00004193"/>
    </source>
</evidence>
<organism evidence="11 12">
    <name type="scientific">Paenibacillus terrae</name>
    <dbReference type="NCBI Taxonomy" id="159743"/>
    <lineage>
        <taxon>Bacteria</taxon>
        <taxon>Bacillati</taxon>
        <taxon>Bacillota</taxon>
        <taxon>Bacilli</taxon>
        <taxon>Bacillales</taxon>
        <taxon>Paenibacillaceae</taxon>
        <taxon>Paenibacillus</taxon>
    </lineage>
</organism>
<feature type="transmembrane region" description="Helical" evidence="9">
    <location>
        <begin position="63"/>
        <end position="86"/>
    </location>
</feature>
<evidence type="ECO:0000256" key="4">
    <source>
        <dbReference type="ARBA" id="ARBA00011529"/>
    </source>
</evidence>
<comment type="similarity">
    <text evidence="3">Belongs to the PstS family.</text>
</comment>
<dbReference type="EMBL" id="PNXQ01000012">
    <property type="protein sequence ID" value="TKH43845.1"/>
    <property type="molecule type" value="Genomic_DNA"/>
</dbReference>
<dbReference type="InterPro" id="IPR024370">
    <property type="entry name" value="PBP_domain"/>
</dbReference>
<dbReference type="Proteomes" id="UP000308114">
    <property type="component" value="Unassembled WGS sequence"/>
</dbReference>
<comment type="function">
    <text evidence="1">Part of the ABC transporter complex PstSACB involved in phosphate import.</text>
</comment>
<evidence type="ECO:0000256" key="1">
    <source>
        <dbReference type="ARBA" id="ARBA00002841"/>
    </source>
</evidence>
<protein>
    <submittedName>
        <fullName evidence="11">Phosphate ABC transporter substrate-binding protein</fullName>
    </submittedName>
</protein>
<evidence type="ECO:0000259" key="10">
    <source>
        <dbReference type="Pfam" id="PF12849"/>
    </source>
</evidence>
<evidence type="ECO:0000256" key="8">
    <source>
        <dbReference type="ARBA" id="ARBA00023288"/>
    </source>
</evidence>
<evidence type="ECO:0000256" key="9">
    <source>
        <dbReference type="SAM" id="Phobius"/>
    </source>
</evidence>
<dbReference type="AlphaFoldDB" id="A0A4U2PWC0"/>
<comment type="caution">
    <text evidence="11">The sequence shown here is derived from an EMBL/GenBank/DDBJ whole genome shotgun (WGS) entry which is preliminary data.</text>
</comment>
<dbReference type="GO" id="GO:0005886">
    <property type="term" value="C:plasma membrane"/>
    <property type="evidence" value="ECO:0007669"/>
    <property type="project" value="UniProtKB-SubCell"/>
</dbReference>
<sequence length="484" mass="54049">MSDPKGVITESETGPSMRLVWFWPWLGGTFMFGLFSVMFNVLWSMAVASNVQLLLRREGVTDTAVIVMMVLYAWIVGLIFAAYGVWSARISSLRKLPLMLTGLLSLLSGLSLWIVGLQGSGGQPAEVWGNSWQLFSIYHAWAEPVLEVLEPYTQHGEIWFLLTALLPIAGMVVGVGVDRYPTVTGKSGKVDRRWQWVVAAMSAALVIVLTIALMLPHRPLIAERDFPVVDGATAAIPFAQDMLHELTGMSKARAAYELRFNTTHQAYVNLIDKKADLILVAGPSDAELQLAKSQGVNMKLTPIGRDAFIFLVHDDNPVHTLSSKQIRRIYEGSIHNWSEVGGKDQPIVAYQREENSGSQTYMQKKVMADHEMAEPPRERTIGIMGGMINAVADYNKDHNALGYSFYYFANVMHKRQEVKFLSIDGVAPNKENIRSQQYPFTAQLFVVTRQGERSSPSVQRLLQWLQSEDGKRIIEKGGFVPVYP</sequence>
<dbReference type="RefSeq" id="WP_137061710.1">
    <property type="nucleotide sequence ID" value="NZ_PNXQ01000012.1"/>
</dbReference>
<reference evidence="11 12" key="1">
    <citation type="submission" date="2018-01" db="EMBL/GenBank/DDBJ databases">
        <title>Bacillales members from the olive rhizosphere are effective biological control agents against Verticillium dahliae.</title>
        <authorList>
            <person name="Gomez-Lama C."/>
            <person name="Legarda G."/>
            <person name="Ruano-Rosa D."/>
            <person name="Pizarro-Tobias P."/>
            <person name="Valverde-Corredor A."/>
            <person name="Niqui J.L."/>
            <person name="Trivino J.C."/>
            <person name="Roca A."/>
            <person name="Mercado-Blanco J."/>
        </authorList>
    </citation>
    <scope>NUCLEOTIDE SEQUENCE [LARGE SCALE GENOMIC DNA]</scope>
    <source>
        <strain evidence="11 12">PIC167</strain>
    </source>
</reference>
<keyword evidence="9" id="KW-1133">Transmembrane helix</keyword>
<name>A0A4U2PWC0_9BACL</name>
<keyword evidence="9" id="KW-0472">Membrane</keyword>
<keyword evidence="9" id="KW-0812">Transmembrane</keyword>
<comment type="subunit">
    <text evidence="4">The complex is composed of two ATP-binding proteins (PstB), two transmembrane proteins (PstC and PstA) and a solute-binding protein (PstS).</text>
</comment>
<evidence type="ECO:0000313" key="11">
    <source>
        <dbReference type="EMBL" id="TKH43845.1"/>
    </source>
</evidence>
<dbReference type="Gene3D" id="3.40.190.10">
    <property type="entry name" value="Periplasmic binding protein-like II"/>
    <property type="match status" value="2"/>
</dbReference>
<dbReference type="SUPFAM" id="SSF53850">
    <property type="entry name" value="Periplasmic binding protein-like II"/>
    <property type="match status" value="1"/>
</dbReference>
<evidence type="ECO:0000313" key="12">
    <source>
        <dbReference type="Proteomes" id="UP000308114"/>
    </source>
</evidence>
<comment type="subcellular location">
    <subcellularLocation>
        <location evidence="2">Cell membrane</location>
        <topology evidence="2">Lipid-anchor</topology>
    </subcellularLocation>
</comment>
<feature type="transmembrane region" description="Helical" evidence="9">
    <location>
        <begin position="197"/>
        <end position="215"/>
    </location>
</feature>
<feature type="transmembrane region" description="Helical" evidence="9">
    <location>
        <begin position="21"/>
        <end position="43"/>
    </location>
</feature>
<feature type="transmembrane region" description="Helical" evidence="9">
    <location>
        <begin position="158"/>
        <end position="177"/>
    </location>
</feature>
<dbReference type="Pfam" id="PF12849">
    <property type="entry name" value="PBP_like_2"/>
    <property type="match status" value="1"/>
</dbReference>
<dbReference type="PANTHER" id="PTHR30570">
    <property type="entry name" value="PERIPLASMIC PHOSPHATE BINDING COMPONENT OF PHOSPHATE ABC TRANSPORTER"/>
    <property type="match status" value="1"/>
</dbReference>
<feature type="domain" description="PBP" evidence="10">
    <location>
        <begin position="229"/>
        <end position="468"/>
    </location>
</feature>
<dbReference type="GO" id="GO:0006817">
    <property type="term" value="P:phosphate ion transport"/>
    <property type="evidence" value="ECO:0007669"/>
    <property type="project" value="UniProtKB-KW"/>
</dbReference>
<keyword evidence="8" id="KW-0449">Lipoprotein</keyword>
<evidence type="ECO:0000256" key="5">
    <source>
        <dbReference type="ARBA" id="ARBA00022592"/>
    </source>
</evidence>
<evidence type="ECO:0000256" key="7">
    <source>
        <dbReference type="ARBA" id="ARBA00023139"/>
    </source>
</evidence>